<dbReference type="EMBL" id="FUZA01000001">
    <property type="protein sequence ID" value="SKB45391.1"/>
    <property type="molecule type" value="Genomic_DNA"/>
</dbReference>
<reference evidence="2" key="1">
    <citation type="submission" date="2017-02" db="EMBL/GenBank/DDBJ databases">
        <authorList>
            <person name="Varghese N."/>
            <person name="Submissions S."/>
        </authorList>
    </citation>
    <scope>NUCLEOTIDE SEQUENCE [LARGE SCALE GENOMIC DNA]</scope>
    <source>
        <strain evidence="2">DSM 22270</strain>
    </source>
</reference>
<gene>
    <name evidence="1" type="ORF">SAMN05660293_00277</name>
</gene>
<sequence>MNTPNELFSTAKGFSLQCDLTSKIILHFGEMQASFRIQDFLNFRRFINNIDIHSKIFDLSDDSDYEFVEAPQLNINHKLTLCELIQLRELVNGTHFAIELNSLLHQLLFNEAELV</sequence>
<evidence type="ECO:0000313" key="1">
    <source>
        <dbReference type="EMBL" id="SKB45391.1"/>
    </source>
</evidence>
<proteinExistence type="predicted"/>
<accession>A0A1T5BDL8</accession>
<evidence type="ECO:0000313" key="2">
    <source>
        <dbReference type="Proteomes" id="UP000190897"/>
    </source>
</evidence>
<dbReference type="STRING" id="651661.SAMN05660293_00277"/>
<dbReference type="AlphaFoldDB" id="A0A1T5BDL8"/>
<dbReference type="RefSeq" id="WP_229208244.1">
    <property type="nucleotide sequence ID" value="NZ_FUZA01000001.1"/>
</dbReference>
<protein>
    <submittedName>
        <fullName evidence="1">Uncharacterized protein</fullName>
    </submittedName>
</protein>
<keyword evidence="2" id="KW-1185">Reference proteome</keyword>
<name>A0A1T5BDL8_9BACT</name>
<dbReference type="Proteomes" id="UP000190897">
    <property type="component" value="Unassembled WGS sequence"/>
</dbReference>
<organism evidence="1 2">
    <name type="scientific">Dyadobacter psychrophilus</name>
    <dbReference type="NCBI Taxonomy" id="651661"/>
    <lineage>
        <taxon>Bacteria</taxon>
        <taxon>Pseudomonadati</taxon>
        <taxon>Bacteroidota</taxon>
        <taxon>Cytophagia</taxon>
        <taxon>Cytophagales</taxon>
        <taxon>Spirosomataceae</taxon>
        <taxon>Dyadobacter</taxon>
    </lineage>
</organism>